<dbReference type="EMBL" id="UOEU01000260">
    <property type="protein sequence ID" value="VAW31632.1"/>
    <property type="molecule type" value="Genomic_DNA"/>
</dbReference>
<protein>
    <submittedName>
        <fullName evidence="1">Mg-chelatase subunit ChlD</fullName>
    </submittedName>
</protein>
<evidence type="ECO:0000313" key="1">
    <source>
        <dbReference type="EMBL" id="VAW31632.1"/>
    </source>
</evidence>
<dbReference type="Pfam" id="PF05762">
    <property type="entry name" value="VWA_CoxE"/>
    <property type="match status" value="1"/>
</dbReference>
<organism evidence="1">
    <name type="scientific">hydrothermal vent metagenome</name>
    <dbReference type="NCBI Taxonomy" id="652676"/>
    <lineage>
        <taxon>unclassified sequences</taxon>
        <taxon>metagenomes</taxon>
        <taxon>ecological metagenomes</taxon>
    </lineage>
</organism>
<dbReference type="SUPFAM" id="SSF53300">
    <property type="entry name" value="vWA-like"/>
    <property type="match status" value="1"/>
</dbReference>
<dbReference type="AlphaFoldDB" id="A0A3B0UYS5"/>
<dbReference type="InterPro" id="IPR008912">
    <property type="entry name" value="Uncharacterised_CoxE"/>
</dbReference>
<proteinExistence type="predicted"/>
<accession>A0A3B0UYS5</accession>
<name>A0A3B0UYS5_9ZZZZ</name>
<sequence>MGYGRKRSALRDVIIALDSSGSMATSVVYGSIYASVMASIPALATKLVMFDTSVVDLTDQLDDPVELIFGLKLAGWRHKY</sequence>
<gene>
    <name evidence="1" type="ORF">MNBD_CHLOROFLEXI01-2315</name>
</gene>
<dbReference type="InterPro" id="IPR036465">
    <property type="entry name" value="vWFA_dom_sf"/>
</dbReference>
<reference evidence="1" key="1">
    <citation type="submission" date="2018-06" db="EMBL/GenBank/DDBJ databases">
        <authorList>
            <person name="Zhirakovskaya E."/>
        </authorList>
    </citation>
    <scope>NUCLEOTIDE SEQUENCE</scope>
</reference>